<feature type="transmembrane region" description="Helical" evidence="1">
    <location>
        <begin position="492"/>
        <end position="511"/>
    </location>
</feature>
<reference evidence="3" key="1">
    <citation type="journal article" date="2022" name="Int. J. Syst. Evol. Microbiol.">
        <title>Nanobdella aerobiophila gen. nov., sp. nov., a thermoacidophilic, obligate ectosymbiotic archaeon, and proposal of Nanobdellaceae fam. nov., Nanobdellales ord. nov. and Nanobdellia class. nov.</title>
        <authorList>
            <person name="Kato S."/>
            <person name="Ogasawara A."/>
            <person name="Itoh T."/>
            <person name="Sakai H.D."/>
            <person name="Shimizu M."/>
            <person name="Yuki M."/>
            <person name="Kaneko M."/>
            <person name="Takashina T."/>
            <person name="Ohkuma M."/>
        </authorList>
    </citation>
    <scope>NUCLEOTIDE SEQUENCE [LARGE SCALE GENOMIC DNA]</scope>
    <source>
        <strain evidence="3">MJ1</strain>
    </source>
</reference>
<feature type="transmembrane region" description="Helical" evidence="1">
    <location>
        <begin position="517"/>
        <end position="538"/>
    </location>
</feature>
<keyword evidence="3" id="KW-1185">Reference proteome</keyword>
<dbReference type="Proteomes" id="UP001055553">
    <property type="component" value="Chromosome"/>
</dbReference>
<feature type="transmembrane region" description="Helical" evidence="1">
    <location>
        <begin position="269"/>
        <end position="290"/>
    </location>
</feature>
<feature type="transmembrane region" description="Helical" evidence="1">
    <location>
        <begin position="316"/>
        <end position="340"/>
    </location>
</feature>
<dbReference type="EMBL" id="AP019769">
    <property type="protein sequence ID" value="BBL45600.1"/>
    <property type="molecule type" value="Genomic_DNA"/>
</dbReference>
<name>A0A915SFA8_9ARCH</name>
<feature type="transmembrane region" description="Helical" evidence="1">
    <location>
        <begin position="228"/>
        <end position="248"/>
    </location>
</feature>
<dbReference type="Gene3D" id="3.40.50.12610">
    <property type="match status" value="1"/>
</dbReference>
<feature type="transmembrane region" description="Helical" evidence="1">
    <location>
        <begin position="204"/>
        <end position="222"/>
    </location>
</feature>
<feature type="transmembrane region" description="Helical" evidence="1">
    <location>
        <begin position="175"/>
        <end position="192"/>
    </location>
</feature>
<gene>
    <name evidence="2" type="ORF">MJ1_0439</name>
</gene>
<proteinExistence type="predicted"/>
<feature type="transmembrane region" description="Helical" evidence="1">
    <location>
        <begin position="602"/>
        <end position="621"/>
    </location>
</feature>
<accession>A0A915SFA8</accession>
<feature type="transmembrane region" description="Helical" evidence="1">
    <location>
        <begin position="570"/>
        <end position="590"/>
    </location>
</feature>
<dbReference type="RefSeq" id="WP_258392917.1">
    <property type="nucleotide sequence ID" value="NZ_AP019769.1"/>
</dbReference>
<evidence type="ECO:0000313" key="2">
    <source>
        <dbReference type="EMBL" id="BBL45600.1"/>
    </source>
</evidence>
<sequence>MLLNKNKNILIEIVIIIFIFLFALGSKGLLLEALPNYSLVGPDAYYFFYYFEYLIAHHTINNLTFHLYYPLYQPLDNKDMVSYLSYVSYILFSNPISSGIIGYLLNFLNIHPAANITIWLSADFTNAYVPAIAAIIFYFLSKSIFKDRYLALLSAIVFSINPFLTTRLVLYDTELGAIIFLVASFYLIIKYIKGKSGENIYKKIGLLSYSIVALIIFYYTSIMPNYDVLITIELFAFLAGLLLLYPLFKGTREYYLTLLIFTTALTRKGWGGWIIIPMTFGLYGILAYVLNKDTSDMYFFLPYMGFTGVLDSELNIHLFLADHNILFELGLILPYLYAILRKVDIFNRSIFNKLDKYSENLSRFSLILILFIIASPIIASKVIGEFLINPFTASRMGSTIAEFQSTPASYYFQLFSPVGVLFAYLGLGYLIFDKTKPAIYTYIEFIFLFLLVGLEIVLGSSVGILLFMLIIFIVSIFNINKNKKELRYKLQSIFEISTLSIAMYMIVFTDIVLNGQYISIFFSWMIFFVFIVPYILLYRKDMEDYELFILSLSFLTIIVGKYIYELVYYAGLAVPFLFIYGIKVIDIFKPYYEKLKTNVKEYLNLILLLIVAISGISISIFTKIPVIGILPAAFFILYLLYEFILDKKIEDINTLKYAIILLSFYGISIGLSNNIYGALGYIQNYFIPLSTQGTPGYEISAFTWIAQNTPIDSIINSWWDYGYYIFTVANRTAWIDGSNSYPYWNHLMGRYGLSSDNITKTLQLFYVHADYNYQTFKTLELFNENQVFYDDIYTNLGFTEQQVREIEQLKNMIGYKNWIKLLYEYNGTNESVLNFNLSTTDLYLLNKLYNMNYLRPAYLYIDPTDIGKSFAFQFLGSNETYDKESWISQFESGTNTNPGPQIPSIYYNGYYVFAQNNSLYFFGEMPLDQNLDINGTIIQSCIYEQNLGIVNQNSCGVVNAVQIVFNNSLVEQSGLYQSLNVSKITPNDIQSAYVYILDPINNQNYRLSLQYVDLDGQLLNFSNAQYGGMLYISPTLSLLEQNNQVGSFLYAYMISQKAFKYDWVQLYFLNNSYNGLFNLDFYSNQYLQLQNGITISLPPIVYSDVAPSKVWQINFPQNFTVPDSLYCIYLAQNLQQINECAQIYNLTPYTNYYNV</sequence>
<keyword evidence="1" id="KW-0812">Transmembrane</keyword>
<keyword evidence="1" id="KW-0472">Membrane</keyword>
<protein>
    <submittedName>
        <fullName evidence="2">Oligosaccharyl transferase STT3 subunit</fullName>
    </submittedName>
</protein>
<feature type="transmembrane region" description="Helical" evidence="1">
    <location>
        <begin position="408"/>
        <end position="432"/>
    </location>
</feature>
<dbReference type="AlphaFoldDB" id="A0A915SFA8"/>
<dbReference type="KEGG" id="naer:MJ1_0439"/>
<feature type="transmembrane region" description="Helical" evidence="1">
    <location>
        <begin position="9"/>
        <end position="30"/>
    </location>
</feature>
<organism evidence="2 3">
    <name type="scientific">Nanobdella aerobiophila</name>
    <dbReference type="NCBI Taxonomy" id="2586965"/>
    <lineage>
        <taxon>Archaea</taxon>
        <taxon>Nanobdellota</taxon>
        <taxon>Nanobdellia</taxon>
        <taxon>Nanobdellales</taxon>
        <taxon>Nanobdellaceae</taxon>
        <taxon>Nanobdella</taxon>
    </lineage>
</organism>
<feature type="transmembrane region" description="Helical" evidence="1">
    <location>
        <begin position="361"/>
        <end position="388"/>
    </location>
</feature>
<feature type="transmembrane region" description="Helical" evidence="1">
    <location>
        <begin position="83"/>
        <end position="104"/>
    </location>
</feature>
<keyword evidence="2" id="KW-0808">Transferase</keyword>
<dbReference type="GeneID" id="74568385"/>
<feature type="transmembrane region" description="Helical" evidence="1">
    <location>
        <begin position="464"/>
        <end position="480"/>
    </location>
</feature>
<feature type="transmembrane region" description="Helical" evidence="1">
    <location>
        <begin position="627"/>
        <end position="645"/>
    </location>
</feature>
<evidence type="ECO:0000256" key="1">
    <source>
        <dbReference type="SAM" id="Phobius"/>
    </source>
</evidence>
<feature type="transmembrane region" description="Helical" evidence="1">
    <location>
        <begin position="50"/>
        <end position="71"/>
    </location>
</feature>
<feature type="transmembrane region" description="Helical" evidence="1">
    <location>
        <begin position="657"/>
        <end position="682"/>
    </location>
</feature>
<feature type="transmembrane region" description="Helical" evidence="1">
    <location>
        <begin position="439"/>
        <end position="458"/>
    </location>
</feature>
<feature type="transmembrane region" description="Helical" evidence="1">
    <location>
        <begin position="116"/>
        <end position="140"/>
    </location>
</feature>
<feature type="transmembrane region" description="Helical" evidence="1">
    <location>
        <begin position="545"/>
        <end position="564"/>
    </location>
</feature>
<feature type="transmembrane region" description="Helical" evidence="1">
    <location>
        <begin position="149"/>
        <end position="169"/>
    </location>
</feature>
<dbReference type="GO" id="GO:0016740">
    <property type="term" value="F:transferase activity"/>
    <property type="evidence" value="ECO:0007669"/>
    <property type="project" value="UniProtKB-KW"/>
</dbReference>
<evidence type="ECO:0000313" key="3">
    <source>
        <dbReference type="Proteomes" id="UP001055553"/>
    </source>
</evidence>
<keyword evidence="1" id="KW-1133">Transmembrane helix</keyword>